<feature type="non-terminal residue" evidence="1">
    <location>
        <position position="1"/>
    </location>
</feature>
<gene>
    <name evidence="1" type="ORF">H7C19_34060</name>
</gene>
<keyword evidence="2" id="KW-1185">Reference proteome</keyword>
<evidence type="ECO:0000313" key="1">
    <source>
        <dbReference type="EMBL" id="MBB6675699.1"/>
    </source>
</evidence>
<evidence type="ECO:0000313" key="2">
    <source>
        <dbReference type="Proteomes" id="UP000547209"/>
    </source>
</evidence>
<comment type="caution">
    <text evidence="1">The sequence shown here is derived from an EMBL/GenBank/DDBJ whole genome shotgun (WGS) entry which is preliminary data.</text>
</comment>
<dbReference type="RefSeq" id="WP_376775479.1">
    <property type="nucleotide sequence ID" value="NZ_JACJVP010000099.1"/>
</dbReference>
<proteinExistence type="predicted"/>
<dbReference type="Proteomes" id="UP000547209">
    <property type="component" value="Unassembled WGS sequence"/>
</dbReference>
<name>A0A7X0VKF4_9BACL</name>
<accession>A0A7X0VKF4</accession>
<dbReference type="AlphaFoldDB" id="A0A7X0VKF4"/>
<protein>
    <submittedName>
        <fullName evidence="1">Uncharacterized protein</fullName>
    </submittedName>
</protein>
<dbReference type="EMBL" id="JACJVP010000099">
    <property type="protein sequence ID" value="MBB6675699.1"/>
    <property type="molecule type" value="Genomic_DNA"/>
</dbReference>
<organism evidence="1 2">
    <name type="scientific">Cohnella nanjingensis</name>
    <dbReference type="NCBI Taxonomy" id="1387779"/>
    <lineage>
        <taxon>Bacteria</taxon>
        <taxon>Bacillati</taxon>
        <taxon>Bacillota</taxon>
        <taxon>Bacilli</taxon>
        <taxon>Bacillales</taxon>
        <taxon>Paenibacillaceae</taxon>
        <taxon>Cohnella</taxon>
    </lineage>
</organism>
<reference evidence="1 2" key="1">
    <citation type="submission" date="2020-08" db="EMBL/GenBank/DDBJ databases">
        <title>Cohnella phylogeny.</title>
        <authorList>
            <person name="Dunlap C."/>
        </authorList>
    </citation>
    <scope>NUCLEOTIDE SEQUENCE [LARGE SCALE GENOMIC DNA]</scope>
    <source>
        <strain evidence="1 2">DSM 28246</strain>
    </source>
</reference>
<sequence>EMPEAEFEALQRKLLATEWIDTETTGLVNVHRRLRLAFGEQAGVAFNRRPGGGNQVILTIPARQYPLLQPNPAAKRES</sequence>